<feature type="domain" description="Heavy metal binding" evidence="5">
    <location>
        <begin position="48"/>
        <end position="74"/>
    </location>
</feature>
<accession>A0ABV9T2K6</accession>
<comment type="similarity">
    <text evidence="1">Belongs to the membrane fusion protein (MFP) (TC 8.A.1) family.</text>
</comment>
<evidence type="ECO:0000259" key="8">
    <source>
        <dbReference type="Pfam" id="PF25954"/>
    </source>
</evidence>
<feature type="domain" description="CusB-like three alpha-helical bundle" evidence="6">
    <location>
        <begin position="163"/>
        <end position="212"/>
    </location>
</feature>
<dbReference type="RefSeq" id="WP_377065509.1">
    <property type="nucleotide sequence ID" value="NZ_JBHSJJ010000008.1"/>
</dbReference>
<name>A0ABV9T2K6_9BACT</name>
<dbReference type="InterPro" id="IPR058792">
    <property type="entry name" value="Beta-barrel_RND_2"/>
</dbReference>
<dbReference type="Pfam" id="PF25919">
    <property type="entry name" value="BSH_CusB"/>
    <property type="match status" value="1"/>
</dbReference>
<dbReference type="PANTHER" id="PTHR30097">
    <property type="entry name" value="CATION EFFLUX SYSTEM PROTEIN CUSB"/>
    <property type="match status" value="1"/>
</dbReference>
<dbReference type="InterPro" id="IPR058791">
    <property type="entry name" value="3HB_CusB"/>
</dbReference>
<proteinExistence type="inferred from homology"/>
<keyword evidence="11" id="KW-1185">Reference proteome</keyword>
<evidence type="ECO:0000256" key="1">
    <source>
        <dbReference type="ARBA" id="ARBA00009477"/>
    </source>
</evidence>
<dbReference type="Gene3D" id="2.40.420.20">
    <property type="match status" value="1"/>
</dbReference>
<evidence type="ECO:0000259" key="7">
    <source>
        <dbReference type="Pfam" id="PF25919"/>
    </source>
</evidence>
<evidence type="ECO:0000313" key="10">
    <source>
        <dbReference type="EMBL" id="MFC4872926.1"/>
    </source>
</evidence>
<dbReference type="InterPro" id="IPR051909">
    <property type="entry name" value="MFP_Cation_Efflux"/>
</dbReference>
<evidence type="ECO:0000259" key="4">
    <source>
        <dbReference type="Pfam" id="PF11827"/>
    </source>
</evidence>
<dbReference type="InterPro" id="IPR058649">
    <property type="entry name" value="CzcB_C"/>
</dbReference>
<dbReference type="NCBIfam" id="TIGR01730">
    <property type="entry name" value="RND_mfp"/>
    <property type="match status" value="1"/>
</dbReference>
<reference evidence="11" key="1">
    <citation type="journal article" date="2019" name="Int. J. Syst. Evol. Microbiol.">
        <title>The Global Catalogue of Microorganisms (GCM) 10K type strain sequencing project: providing services to taxonomists for standard genome sequencing and annotation.</title>
        <authorList>
            <consortium name="The Broad Institute Genomics Platform"/>
            <consortium name="The Broad Institute Genome Sequencing Center for Infectious Disease"/>
            <person name="Wu L."/>
            <person name="Ma J."/>
        </authorList>
    </citation>
    <scope>NUCLEOTIDE SEQUENCE [LARGE SCALE GENOMIC DNA]</scope>
    <source>
        <strain evidence="11">CGMCC 4.7466</strain>
    </source>
</reference>
<feature type="domain" description="DUF3347" evidence="4">
    <location>
        <begin position="431"/>
        <end position="521"/>
    </location>
</feature>
<protein>
    <submittedName>
        <fullName evidence="10">Efflux RND transporter periplasmic adaptor subunit</fullName>
    </submittedName>
</protein>
<feature type="domain" description="CusB-like barrel-sandwich hybrid" evidence="7">
    <location>
        <begin position="128"/>
        <end position="246"/>
    </location>
</feature>
<dbReference type="Gene3D" id="6.10.140.730">
    <property type="match status" value="1"/>
</dbReference>
<evidence type="ECO:0000313" key="11">
    <source>
        <dbReference type="Proteomes" id="UP001595818"/>
    </source>
</evidence>
<dbReference type="Gene3D" id="2.40.30.170">
    <property type="match status" value="1"/>
</dbReference>
<evidence type="ECO:0000259" key="6">
    <source>
        <dbReference type="Pfam" id="PF25869"/>
    </source>
</evidence>
<dbReference type="Proteomes" id="UP001595818">
    <property type="component" value="Unassembled WGS sequence"/>
</dbReference>
<dbReference type="EMBL" id="JBHSJJ010000008">
    <property type="protein sequence ID" value="MFC4872926.1"/>
    <property type="molecule type" value="Genomic_DNA"/>
</dbReference>
<dbReference type="InterPro" id="IPR006143">
    <property type="entry name" value="RND_pump_MFP"/>
</dbReference>
<organism evidence="10 11">
    <name type="scientific">Negadavirga shengliensis</name>
    <dbReference type="NCBI Taxonomy" id="1389218"/>
    <lineage>
        <taxon>Bacteria</taxon>
        <taxon>Pseudomonadati</taxon>
        <taxon>Bacteroidota</taxon>
        <taxon>Cytophagia</taxon>
        <taxon>Cytophagales</taxon>
        <taxon>Cyclobacteriaceae</taxon>
        <taxon>Negadavirga</taxon>
    </lineage>
</organism>
<dbReference type="Pfam" id="PF25954">
    <property type="entry name" value="Beta-barrel_RND_2"/>
    <property type="match status" value="1"/>
</dbReference>
<dbReference type="InterPro" id="IPR045800">
    <property type="entry name" value="HMBD"/>
</dbReference>
<evidence type="ECO:0000259" key="5">
    <source>
        <dbReference type="Pfam" id="PF19335"/>
    </source>
</evidence>
<keyword evidence="2" id="KW-0813">Transport</keyword>
<dbReference type="SUPFAM" id="SSF111369">
    <property type="entry name" value="HlyD-like secretion proteins"/>
    <property type="match status" value="1"/>
</dbReference>
<feature type="region of interest" description="Disordered" evidence="3">
    <location>
        <begin position="571"/>
        <end position="590"/>
    </location>
</feature>
<feature type="domain" description="CusB-like beta-barrel" evidence="8">
    <location>
        <begin position="251"/>
        <end position="327"/>
    </location>
</feature>
<feature type="domain" description="CzcB-like C-terminal circularly permuted SH3-like" evidence="9">
    <location>
        <begin position="334"/>
        <end position="397"/>
    </location>
</feature>
<dbReference type="InterPro" id="IPR021782">
    <property type="entry name" value="DUF3347"/>
</dbReference>
<dbReference type="Pfam" id="PF25869">
    <property type="entry name" value="3HB_CusB"/>
    <property type="match status" value="1"/>
</dbReference>
<evidence type="ECO:0000256" key="2">
    <source>
        <dbReference type="ARBA" id="ARBA00022448"/>
    </source>
</evidence>
<dbReference type="PANTHER" id="PTHR30097:SF4">
    <property type="entry name" value="SLR6042 PROTEIN"/>
    <property type="match status" value="1"/>
</dbReference>
<dbReference type="Pfam" id="PF11827">
    <property type="entry name" value="DUF3347"/>
    <property type="match status" value="1"/>
</dbReference>
<comment type="caution">
    <text evidence="10">The sequence shown here is derived from an EMBL/GenBank/DDBJ whole genome shotgun (WGS) entry which is preliminary data.</text>
</comment>
<dbReference type="Pfam" id="PF25975">
    <property type="entry name" value="CzcB_C"/>
    <property type="match status" value="1"/>
</dbReference>
<gene>
    <name evidence="10" type="ORF">ACFPFU_14610</name>
</gene>
<sequence>MLKNRKNLLAILLALVLGIFIGWLVRPTGSHQHDDQAHAHGEHVQETWTCSMHPQIRQDEPGKCPICGMDLIPVSAKRNGAATSPLVHEMTPEAVAMANIQTSRVEGISPEGELHLTGKIKADERLLASITAKYPGRIENLYVSFTGQYVKAGEKLATIYSPELLTAQKELIEASKTKGSFPELYASAREKLRLWKLSEDQIHEIEQSGKIRDEFDVFADKGGIVTQRNVSIGDYVSTGAVLFNVADLSRIWVMIDAYETDLPLLKVGNELNFQVAAVPGKTFKAKVAYIDPVINPATRTASVRAETSNREMELKPEMFVNARVQTSRAGHQSISVPRTALLWSGKRSIVYVKVAGTDYPAYEMREVGIGPKMGDRYVIEEGLEPGEEIVTNGVFAIDAAAQLSGNYSMMMRPESKRIEVPESFRKQISEVAEDYFDMKNALVESDSEKAGNASKNMLNAIGKVEMQSLENKAHDTWMAQMTVMTDALKQLGNTDDLEKQRAHFSTISDGILDMAETFGLLRSKVYRHYCPMAFDNQGAYWLSEFEEIRNPYFGDAMMNCGEVKATYEEGKPVFERPGVPASRPDEGHRH</sequence>
<dbReference type="Pfam" id="PF19335">
    <property type="entry name" value="HMBD"/>
    <property type="match status" value="1"/>
</dbReference>
<evidence type="ECO:0000256" key="3">
    <source>
        <dbReference type="SAM" id="MobiDB-lite"/>
    </source>
</evidence>
<dbReference type="InterPro" id="IPR058790">
    <property type="entry name" value="BSH_CusB"/>
</dbReference>
<evidence type="ECO:0000259" key="9">
    <source>
        <dbReference type="Pfam" id="PF25975"/>
    </source>
</evidence>